<feature type="coiled-coil region" evidence="1">
    <location>
        <begin position="104"/>
        <end position="131"/>
    </location>
</feature>
<evidence type="ECO:0000256" key="1">
    <source>
        <dbReference type="SAM" id="Coils"/>
    </source>
</evidence>
<organism evidence="5 6">
    <name type="scientific">Pseudoduganella flava</name>
    <dbReference type="NCBI Taxonomy" id="871742"/>
    <lineage>
        <taxon>Bacteria</taxon>
        <taxon>Pseudomonadati</taxon>
        <taxon>Pseudomonadota</taxon>
        <taxon>Betaproteobacteria</taxon>
        <taxon>Burkholderiales</taxon>
        <taxon>Oxalobacteraceae</taxon>
        <taxon>Telluria group</taxon>
        <taxon>Pseudoduganella</taxon>
    </lineage>
</organism>
<keyword evidence="7" id="KW-1185">Reference proteome</keyword>
<protein>
    <submittedName>
        <fullName evidence="4">DUF4337 family protein</fullName>
    </submittedName>
    <submittedName>
        <fullName evidence="5">Uncharacterized protein DUF4337</fullName>
    </submittedName>
</protein>
<feature type="compositionally biased region" description="Basic and acidic residues" evidence="2">
    <location>
        <begin position="10"/>
        <end position="21"/>
    </location>
</feature>
<dbReference type="InterPro" id="IPR025570">
    <property type="entry name" value="DUF4337"/>
</dbReference>
<evidence type="ECO:0000313" key="7">
    <source>
        <dbReference type="Proteomes" id="UP000437862"/>
    </source>
</evidence>
<evidence type="ECO:0000256" key="3">
    <source>
        <dbReference type="SAM" id="Phobius"/>
    </source>
</evidence>
<reference evidence="4 7" key="3">
    <citation type="submission" date="2019-12" db="EMBL/GenBank/DDBJ databases">
        <title>Draft Genome Sequences of Six Type Strains of the Genus Massilia.</title>
        <authorList>
            <person name="Miess H."/>
            <person name="Frediansyah A."/>
            <person name="Goeker M."/>
            <person name="Gross H."/>
        </authorList>
    </citation>
    <scope>NUCLEOTIDE SEQUENCE [LARGE SCALE GENOMIC DNA]</scope>
    <source>
        <strain evidence="4 7">DSM 26639</strain>
    </source>
</reference>
<keyword evidence="3" id="KW-1133">Transmembrane helix</keyword>
<dbReference type="OrthoDB" id="9806096at2"/>
<reference evidence="5" key="2">
    <citation type="submission" date="2019-07" db="EMBL/GenBank/DDBJ databases">
        <authorList>
            <person name="Whitman W."/>
            <person name="Huntemann M."/>
            <person name="Clum A."/>
            <person name="Pillay M."/>
            <person name="Palaniappan K."/>
            <person name="Varghese N."/>
            <person name="Mikhailova N."/>
            <person name="Stamatis D."/>
            <person name="Reddy T."/>
            <person name="Daum C."/>
            <person name="Shapiro N."/>
            <person name="Ivanova N."/>
            <person name="Kyrpides N."/>
            <person name="Woyke T."/>
        </authorList>
    </citation>
    <scope>NUCLEOTIDE SEQUENCE</scope>
    <source>
        <strain evidence="5">CGMCC 1.10685</strain>
    </source>
</reference>
<dbReference type="Proteomes" id="UP000315112">
    <property type="component" value="Unassembled WGS sequence"/>
</dbReference>
<evidence type="ECO:0000313" key="6">
    <source>
        <dbReference type="Proteomes" id="UP000315112"/>
    </source>
</evidence>
<dbReference type="Pfam" id="PF14235">
    <property type="entry name" value="DUF4337"/>
    <property type="match status" value="1"/>
</dbReference>
<gene>
    <name evidence="4" type="ORF">GO485_29905</name>
    <name evidence="5" type="ORF">IP92_04574</name>
</gene>
<keyword evidence="1" id="KW-0175">Coiled coil</keyword>
<accession>A0A562PHW6</accession>
<dbReference type="AlphaFoldDB" id="A0A562PHW6"/>
<dbReference type="Proteomes" id="UP000437862">
    <property type="component" value="Chromosome"/>
</dbReference>
<name>A0A562PHW6_9BURK</name>
<dbReference type="EMBL" id="VLKW01000010">
    <property type="protein sequence ID" value="TWI44055.1"/>
    <property type="molecule type" value="Genomic_DNA"/>
</dbReference>
<evidence type="ECO:0000313" key="5">
    <source>
        <dbReference type="EMBL" id="TWI44055.1"/>
    </source>
</evidence>
<reference evidence="5 6" key="1">
    <citation type="journal article" date="2015" name="Stand. Genomic Sci.">
        <title>Genomic Encyclopedia of Bacterial and Archaeal Type Strains, Phase III: the genomes of soil and plant-associated and newly described type strains.</title>
        <authorList>
            <person name="Whitman W.B."/>
            <person name="Woyke T."/>
            <person name="Klenk H.P."/>
            <person name="Zhou Y."/>
            <person name="Lilburn T.G."/>
            <person name="Beck B.J."/>
            <person name="De Vos P."/>
            <person name="Vandamme P."/>
            <person name="Eisen J.A."/>
            <person name="Garrity G."/>
            <person name="Hugenholtz P."/>
            <person name="Kyrpides N.C."/>
        </authorList>
    </citation>
    <scope>NUCLEOTIDE SEQUENCE [LARGE SCALE GENOMIC DNA]</scope>
    <source>
        <strain evidence="5 6">CGMCC 1.10685</strain>
    </source>
</reference>
<proteinExistence type="predicted"/>
<evidence type="ECO:0000313" key="4">
    <source>
        <dbReference type="EMBL" id="QGZ42840.1"/>
    </source>
</evidence>
<keyword evidence="3" id="KW-0472">Membrane</keyword>
<dbReference type="RefSeq" id="WP_145879554.1">
    <property type="nucleotide sequence ID" value="NZ_CP046904.1"/>
</dbReference>
<dbReference type="EMBL" id="CP046904">
    <property type="protein sequence ID" value="QGZ42840.1"/>
    <property type="molecule type" value="Genomic_DNA"/>
</dbReference>
<keyword evidence="3" id="KW-0812">Transmembrane</keyword>
<sequence length="207" mass="22401">MSGHGFHVHGPHDHAVEHSAHGNDKFSGNIAVTTAILATIGALFGYQGGATQNDAAMFKNNAAIAKTEAANRWNYYQAKSNKQNLAELAMTLPNVDPEKYRADVARYKAEKDDIRKEAEKWEAQSAEWDKKSDTVLHQHHQWALATTAEQIAIALAAITLLTHRRWLHIATYVVAGAGILLGIFAWLHVDPLGALLGKLGGAAAGGH</sequence>
<evidence type="ECO:0000256" key="2">
    <source>
        <dbReference type="SAM" id="MobiDB-lite"/>
    </source>
</evidence>
<feature type="region of interest" description="Disordered" evidence="2">
    <location>
        <begin position="1"/>
        <end position="21"/>
    </location>
</feature>
<feature type="transmembrane region" description="Helical" evidence="3">
    <location>
        <begin position="169"/>
        <end position="189"/>
    </location>
</feature>